<evidence type="ECO:0000313" key="3">
    <source>
        <dbReference type="EMBL" id="CAB4992033.1"/>
    </source>
</evidence>
<keyword evidence="1" id="KW-0812">Transmembrane</keyword>
<keyword evidence="1" id="KW-0472">Membrane</keyword>
<feature type="transmembrane region" description="Helical" evidence="1">
    <location>
        <begin position="85"/>
        <end position="106"/>
    </location>
</feature>
<dbReference type="AlphaFoldDB" id="A0A6J7JR79"/>
<accession>A0A6J7JR79</accession>
<sequence length="277" mass="28160">MDTTELTPQERRFESERIHASPTVLLLAAIGLAGYGVGKLLGSSIPGAAHSSLGSTLAFVGIAVVVLALVLHVDHLSYRIGRSAVVLMILGAIANGVGGLLGALNASRTSVMWAYGPAFVIGGVGLAMVAVHKEGQMKATLAEYAAGAPWQVRVTVHASFLSLISGAAGLVLFGIGLIGSASDSGRTSSVLVCVGGVLVAIGVISHVEHLVPRIGLAAVIAAILAPLVWAANVIPTVVDPTDVGSYARFGYWCVGIAGLLAALACALAFHKKISTDR</sequence>
<feature type="transmembrane region" description="Helical" evidence="1">
    <location>
        <begin position="112"/>
        <end position="131"/>
    </location>
</feature>
<feature type="transmembrane region" description="Helical" evidence="1">
    <location>
        <begin position="53"/>
        <end position="73"/>
    </location>
</feature>
<reference evidence="2" key="1">
    <citation type="submission" date="2020-05" db="EMBL/GenBank/DDBJ databases">
        <authorList>
            <person name="Chiriac C."/>
            <person name="Salcher M."/>
            <person name="Ghai R."/>
            <person name="Kavagutti S V."/>
        </authorList>
    </citation>
    <scope>NUCLEOTIDE SEQUENCE</scope>
</reference>
<proteinExistence type="predicted"/>
<feature type="transmembrane region" description="Helical" evidence="1">
    <location>
        <begin position="187"/>
        <end position="207"/>
    </location>
</feature>
<keyword evidence="1" id="KW-1133">Transmembrane helix</keyword>
<protein>
    <submittedName>
        <fullName evidence="2">Unannotated protein</fullName>
    </submittedName>
</protein>
<feature type="transmembrane region" description="Helical" evidence="1">
    <location>
        <begin position="20"/>
        <end position="41"/>
    </location>
</feature>
<feature type="transmembrane region" description="Helical" evidence="1">
    <location>
        <begin position="249"/>
        <end position="269"/>
    </location>
</feature>
<feature type="transmembrane region" description="Helical" evidence="1">
    <location>
        <begin position="214"/>
        <end position="237"/>
    </location>
</feature>
<feature type="transmembrane region" description="Helical" evidence="1">
    <location>
        <begin position="160"/>
        <end position="181"/>
    </location>
</feature>
<dbReference type="EMBL" id="CAFBNF010000119">
    <property type="protein sequence ID" value="CAB4945886.1"/>
    <property type="molecule type" value="Genomic_DNA"/>
</dbReference>
<name>A0A6J7JR79_9ZZZZ</name>
<evidence type="ECO:0000313" key="2">
    <source>
        <dbReference type="EMBL" id="CAB4945886.1"/>
    </source>
</evidence>
<evidence type="ECO:0000256" key="1">
    <source>
        <dbReference type="SAM" id="Phobius"/>
    </source>
</evidence>
<gene>
    <name evidence="2" type="ORF">UFOPK3773_01124</name>
    <name evidence="3" type="ORF">UFOPK3992_00102</name>
</gene>
<organism evidence="2">
    <name type="scientific">freshwater metagenome</name>
    <dbReference type="NCBI Taxonomy" id="449393"/>
    <lineage>
        <taxon>unclassified sequences</taxon>
        <taxon>metagenomes</taxon>
        <taxon>ecological metagenomes</taxon>
    </lineage>
</organism>
<dbReference type="EMBL" id="CAFBOZ010000008">
    <property type="protein sequence ID" value="CAB4992033.1"/>
    <property type="molecule type" value="Genomic_DNA"/>
</dbReference>